<evidence type="ECO:0000313" key="4">
    <source>
        <dbReference type="Proteomes" id="UP000308000"/>
    </source>
</evidence>
<organism evidence="3 4">
    <name type="scientific">Deinococcus metallilatus</name>
    <dbReference type="NCBI Taxonomy" id="1211322"/>
    <lineage>
        <taxon>Bacteria</taxon>
        <taxon>Thermotogati</taxon>
        <taxon>Deinococcota</taxon>
        <taxon>Deinococci</taxon>
        <taxon>Deinococcales</taxon>
        <taxon>Deinococcaceae</taxon>
        <taxon>Deinococcus</taxon>
    </lineage>
</organism>
<reference evidence="3 4" key="1">
    <citation type="submission" date="2019-04" db="EMBL/GenBank/DDBJ databases">
        <title>Deinococcus metalilatus MA1002 mutant No.5.</title>
        <authorList>
            <person name="Park W."/>
            <person name="Park C."/>
        </authorList>
    </citation>
    <scope>NUCLEOTIDE SEQUENCE [LARGE SCALE GENOMIC DNA]</scope>
    <source>
        <strain evidence="3 4">MA1002-m5</strain>
    </source>
</reference>
<feature type="domain" description="DUF6194" evidence="1">
    <location>
        <begin position="1"/>
        <end position="148"/>
    </location>
</feature>
<dbReference type="EMBL" id="VBRC01000011">
    <property type="protein sequence ID" value="TLK24226.1"/>
    <property type="molecule type" value="Genomic_DNA"/>
</dbReference>
<dbReference type="RefSeq" id="WP_129119556.1">
    <property type="nucleotide sequence ID" value="NZ_BSUI01000001.1"/>
</dbReference>
<reference evidence="2 5" key="2">
    <citation type="submission" date="2020-08" db="EMBL/GenBank/DDBJ databases">
        <title>Genomic Encyclopedia of Type Strains, Phase IV (KMG-IV): sequencing the most valuable type-strain genomes for metagenomic binning, comparative biology and taxonomic classification.</title>
        <authorList>
            <person name="Goeker M."/>
        </authorList>
    </citation>
    <scope>NUCLEOTIDE SEQUENCE [LARGE SCALE GENOMIC DNA]</scope>
    <source>
        <strain evidence="2 5">DSM 105434</strain>
    </source>
</reference>
<evidence type="ECO:0000313" key="5">
    <source>
        <dbReference type="Proteomes" id="UP000536909"/>
    </source>
</evidence>
<comment type="caution">
    <text evidence="3">The sequence shown here is derived from an EMBL/GenBank/DDBJ whole genome shotgun (WGS) entry which is preliminary data.</text>
</comment>
<evidence type="ECO:0000313" key="2">
    <source>
        <dbReference type="EMBL" id="MBB5296674.1"/>
    </source>
</evidence>
<gene>
    <name evidence="3" type="ORF">FCS05_15340</name>
    <name evidence="2" type="ORF">HNQ10_003527</name>
</gene>
<accession>A0AAJ5JXU6</accession>
<dbReference type="Proteomes" id="UP000308000">
    <property type="component" value="Unassembled WGS sequence"/>
</dbReference>
<name>A0AAJ5JXU6_9DEIO</name>
<sequence length="153" mass="17031">MDEDAVREAMTRRYADTEVVESSGNFFFQVRPGQEAGPDRWRPFATLVTNDLYDQASGLDRPGVFRLNVGVSPETYRSLFGELPRGNGASVIDTGHDYTALNRIMPHPLYAPLAWVCVLNPTEGTFQALQPLLDEAHTRAAHREAARAGRREA</sequence>
<evidence type="ECO:0000313" key="3">
    <source>
        <dbReference type="EMBL" id="TLK24226.1"/>
    </source>
</evidence>
<evidence type="ECO:0000259" key="1">
    <source>
        <dbReference type="Pfam" id="PF19694"/>
    </source>
</evidence>
<dbReference type="Pfam" id="PF19694">
    <property type="entry name" value="DUF6194"/>
    <property type="match status" value="1"/>
</dbReference>
<dbReference type="AlphaFoldDB" id="A0AAJ5JXU6"/>
<proteinExistence type="predicted"/>
<dbReference type="EMBL" id="JACHFV010000013">
    <property type="protein sequence ID" value="MBB5296674.1"/>
    <property type="molecule type" value="Genomic_DNA"/>
</dbReference>
<keyword evidence="5" id="KW-1185">Reference proteome</keyword>
<protein>
    <recommendedName>
        <fullName evidence="1">DUF6194 domain-containing protein</fullName>
    </recommendedName>
</protein>
<dbReference type="Proteomes" id="UP000536909">
    <property type="component" value="Unassembled WGS sequence"/>
</dbReference>
<dbReference type="InterPro" id="IPR045676">
    <property type="entry name" value="DUF6194"/>
</dbReference>